<evidence type="ECO:0000313" key="2">
    <source>
        <dbReference type="EMBL" id="VFK44462.1"/>
    </source>
</evidence>
<dbReference type="EMBL" id="CAADFU010000038">
    <property type="protein sequence ID" value="VFK44462.1"/>
    <property type="molecule type" value="Genomic_DNA"/>
</dbReference>
<accession>A0A450YDT6</accession>
<proteinExistence type="predicted"/>
<name>A0A450YDT6_9GAMM</name>
<organism evidence="1">
    <name type="scientific">Candidatus Kentrum sp. SD</name>
    <dbReference type="NCBI Taxonomy" id="2126332"/>
    <lineage>
        <taxon>Bacteria</taxon>
        <taxon>Pseudomonadati</taxon>
        <taxon>Pseudomonadota</taxon>
        <taxon>Gammaproteobacteria</taxon>
        <taxon>Candidatus Kentrum</taxon>
    </lineage>
</organism>
<protein>
    <submittedName>
        <fullName evidence="1">Uncharacterized protein</fullName>
    </submittedName>
</protein>
<reference evidence="1" key="1">
    <citation type="submission" date="2019-02" db="EMBL/GenBank/DDBJ databases">
        <authorList>
            <person name="Gruber-Vodicka R. H."/>
            <person name="Seah K. B. B."/>
        </authorList>
    </citation>
    <scope>NUCLEOTIDE SEQUENCE</scope>
    <source>
        <strain evidence="2">BECK_S1320</strain>
        <strain evidence="1">BECK_S1321</strain>
    </source>
</reference>
<dbReference type="EMBL" id="CAADFR010000046">
    <property type="protein sequence ID" value="VFK39664.1"/>
    <property type="molecule type" value="Genomic_DNA"/>
</dbReference>
<evidence type="ECO:0000313" key="1">
    <source>
        <dbReference type="EMBL" id="VFK39664.1"/>
    </source>
</evidence>
<gene>
    <name evidence="2" type="ORF">BECKSD772E_GA0070983_10389</name>
    <name evidence="1" type="ORF">BECKSD772F_GA0070984_10469</name>
</gene>
<sequence>MTIKENPFLEPIEKAIKNHTSNTFIINQNHEIVIPENGKSLLHPNYYDIGTMQTLFEKLCEEKKEFISNDVEVDSEIFIHRLNALATFLKRIGEDSRAVARIITTVRPIEGSLKIEAFTLRLFDNMSQQILSKALLRPEVKDLFNGFCQQREMKKWELLAFIDKSFS</sequence>
<dbReference type="AlphaFoldDB" id="A0A450YDT6"/>